<dbReference type="GO" id="GO:0004806">
    <property type="term" value="F:triacylglycerol lipase activity"/>
    <property type="evidence" value="ECO:0007669"/>
    <property type="project" value="TreeGrafter"/>
</dbReference>
<organism evidence="2 3">
    <name type="scientific">Phenylobacterium parvum</name>
    <dbReference type="NCBI Taxonomy" id="2201350"/>
    <lineage>
        <taxon>Bacteria</taxon>
        <taxon>Pseudomonadati</taxon>
        <taxon>Pseudomonadota</taxon>
        <taxon>Alphaproteobacteria</taxon>
        <taxon>Caulobacterales</taxon>
        <taxon>Caulobacteraceae</taxon>
        <taxon>Phenylobacterium</taxon>
    </lineage>
</organism>
<dbReference type="OrthoDB" id="9798888at2"/>
<feature type="domain" description="AB hydrolase-1" evidence="1">
    <location>
        <begin position="22"/>
        <end position="257"/>
    </location>
</feature>
<evidence type="ECO:0000259" key="1">
    <source>
        <dbReference type="Pfam" id="PF00561"/>
    </source>
</evidence>
<dbReference type="InterPro" id="IPR050471">
    <property type="entry name" value="AB_hydrolase"/>
</dbReference>
<evidence type="ECO:0000313" key="2">
    <source>
        <dbReference type="EMBL" id="AWM76589.1"/>
    </source>
</evidence>
<dbReference type="KEGG" id="phb:HYN04_01685"/>
<keyword evidence="3" id="KW-1185">Reference proteome</keyword>
<dbReference type="PANTHER" id="PTHR43433">
    <property type="entry name" value="HYDROLASE, ALPHA/BETA FOLD FAMILY PROTEIN"/>
    <property type="match status" value="1"/>
</dbReference>
<reference evidence="3" key="1">
    <citation type="submission" date="2018-05" db="EMBL/GenBank/DDBJ databases">
        <title>Genome sequencing of Phenylobacterium sp. HYN0004.</title>
        <authorList>
            <person name="Yi H."/>
            <person name="Baek C."/>
        </authorList>
    </citation>
    <scope>NUCLEOTIDE SEQUENCE [LARGE SCALE GENOMIC DNA]</scope>
    <source>
        <strain evidence="3">HYN0004</strain>
    </source>
</reference>
<gene>
    <name evidence="2" type="ORF">HYN04_01685</name>
</gene>
<dbReference type="InterPro" id="IPR029058">
    <property type="entry name" value="AB_hydrolase_fold"/>
</dbReference>
<accession>A0A2Z3HV46</accession>
<dbReference type="AlphaFoldDB" id="A0A2Z3HV46"/>
<dbReference type="Proteomes" id="UP000247763">
    <property type="component" value="Chromosome"/>
</dbReference>
<name>A0A2Z3HV46_9CAUL</name>
<dbReference type="Gene3D" id="3.40.50.1820">
    <property type="entry name" value="alpha/beta hydrolase"/>
    <property type="match status" value="1"/>
</dbReference>
<proteinExistence type="predicted"/>
<dbReference type="PANTHER" id="PTHR43433:SF5">
    <property type="entry name" value="AB HYDROLASE-1 DOMAIN-CONTAINING PROTEIN"/>
    <property type="match status" value="1"/>
</dbReference>
<dbReference type="Pfam" id="PF00561">
    <property type="entry name" value="Abhydrolase_1"/>
    <property type="match status" value="1"/>
</dbReference>
<protein>
    <submittedName>
        <fullName evidence="2">Alpha/beta hydrolase</fullName>
    </submittedName>
</protein>
<dbReference type="RefSeq" id="WP_110449158.1">
    <property type="nucleotide sequence ID" value="NZ_CP029479.1"/>
</dbReference>
<dbReference type="GO" id="GO:0046503">
    <property type="term" value="P:glycerolipid catabolic process"/>
    <property type="evidence" value="ECO:0007669"/>
    <property type="project" value="TreeGrafter"/>
</dbReference>
<dbReference type="SUPFAM" id="SSF53474">
    <property type="entry name" value="alpha/beta-Hydrolases"/>
    <property type="match status" value="1"/>
</dbReference>
<sequence length="278" mass="28661">MPFAKNGEVRICWESFGDPGAPAILLVNGLGSQMTRWPEAFCALLVDAGYRALRFDNRDTGLSAWFGEGDAYTLEDMAADAMAVLDAAGVTAAHVAGVSMGGMISQVIAADHAGRTLSVTSIMSTSSAPGLPQATPRAMAVLTQPTPDFRTDPEAHVAAAVENALVIGSPAYPWPEGALAERARAEAERAWNPTGSSRQMRAVGATGDRSARLARITAPAVVLHGADDPLLPAEGGRDTAAKIPGAELRIIEGMGHDLPPALFGLVADAILAAAARAG</sequence>
<dbReference type="InterPro" id="IPR000073">
    <property type="entry name" value="AB_hydrolase_1"/>
</dbReference>
<evidence type="ECO:0000313" key="3">
    <source>
        <dbReference type="Proteomes" id="UP000247763"/>
    </source>
</evidence>
<keyword evidence="2" id="KW-0378">Hydrolase</keyword>
<dbReference type="EMBL" id="CP029479">
    <property type="protein sequence ID" value="AWM76589.1"/>
    <property type="molecule type" value="Genomic_DNA"/>
</dbReference>